<keyword evidence="3" id="KW-1185">Reference proteome</keyword>
<dbReference type="EMBL" id="JAYMGO010000009">
    <property type="protein sequence ID" value="KAL1267737.1"/>
    <property type="molecule type" value="Genomic_DNA"/>
</dbReference>
<feature type="compositionally biased region" description="Basic and acidic residues" evidence="1">
    <location>
        <begin position="71"/>
        <end position="92"/>
    </location>
</feature>
<feature type="region of interest" description="Disordered" evidence="1">
    <location>
        <begin position="69"/>
        <end position="92"/>
    </location>
</feature>
<accession>A0ABR3MSW6</accession>
<feature type="non-terminal residue" evidence="2">
    <location>
        <position position="1"/>
    </location>
</feature>
<name>A0ABR3MSW6_9TELE</name>
<organism evidence="2 3">
    <name type="scientific">Cirrhinus molitorella</name>
    <name type="common">mud carp</name>
    <dbReference type="NCBI Taxonomy" id="172907"/>
    <lineage>
        <taxon>Eukaryota</taxon>
        <taxon>Metazoa</taxon>
        <taxon>Chordata</taxon>
        <taxon>Craniata</taxon>
        <taxon>Vertebrata</taxon>
        <taxon>Euteleostomi</taxon>
        <taxon>Actinopterygii</taxon>
        <taxon>Neopterygii</taxon>
        <taxon>Teleostei</taxon>
        <taxon>Ostariophysi</taxon>
        <taxon>Cypriniformes</taxon>
        <taxon>Cyprinidae</taxon>
        <taxon>Labeoninae</taxon>
        <taxon>Labeonini</taxon>
        <taxon>Cirrhinus</taxon>
    </lineage>
</organism>
<evidence type="ECO:0000313" key="3">
    <source>
        <dbReference type="Proteomes" id="UP001558613"/>
    </source>
</evidence>
<evidence type="ECO:0000256" key="1">
    <source>
        <dbReference type="SAM" id="MobiDB-lite"/>
    </source>
</evidence>
<evidence type="ECO:0000313" key="2">
    <source>
        <dbReference type="EMBL" id="KAL1267737.1"/>
    </source>
</evidence>
<gene>
    <name evidence="2" type="ORF">QQF64_033100</name>
</gene>
<dbReference type="Proteomes" id="UP001558613">
    <property type="component" value="Unassembled WGS sequence"/>
</dbReference>
<sequence length="92" mass="9845">ILSKSPDTSWVRTSWAAVAESAANQTAPLGLAVSRGMLPVFVSTCQEPPGQCRPKRVSLLGGLSLKGVQGVREREKATQNDTQRSRDATHEA</sequence>
<comment type="caution">
    <text evidence="2">The sequence shown here is derived from an EMBL/GenBank/DDBJ whole genome shotgun (WGS) entry which is preliminary data.</text>
</comment>
<reference evidence="2 3" key="1">
    <citation type="submission" date="2023-09" db="EMBL/GenBank/DDBJ databases">
        <authorList>
            <person name="Wang M."/>
        </authorList>
    </citation>
    <scope>NUCLEOTIDE SEQUENCE [LARGE SCALE GENOMIC DNA]</scope>
    <source>
        <strain evidence="2">GT-2023</strain>
        <tissue evidence="2">Liver</tissue>
    </source>
</reference>
<proteinExistence type="predicted"/>
<protein>
    <submittedName>
        <fullName evidence="2">Uncharacterized protein</fullName>
    </submittedName>
</protein>